<gene>
    <name evidence="2" type="ORF">AB447_224390</name>
    <name evidence="3" type="ORF">P8828_25405</name>
</gene>
<reference evidence="2 4" key="1">
    <citation type="journal article" date="2015" name="Int. J. Syst. Evol. Microbiol.">
        <title>Bacillus glycinifermentans sp. nov., isolated from fermented soybean paste.</title>
        <authorList>
            <person name="Kim S.J."/>
            <person name="Dunlap C.A."/>
            <person name="Kwon S.W."/>
            <person name="Rooney A.P."/>
        </authorList>
    </citation>
    <scope>NUCLEOTIDE SEQUENCE [LARGE SCALE GENOMIC DNA]</scope>
    <source>
        <strain evidence="2 4">GO-13</strain>
    </source>
</reference>
<sequence length="439" mass="49725">MNKKVLITLASMSLIFTTPIAQAKGEELETEINPKSKEVMLDWNDVGDRYEVYSEGKLVWKGTESNYIQKDLSPSSPQRYDIVAYKDGKKADTINVDTRTLPEKQAAIKNVSDEEAPNPLQSDGYIDSTINDNVLTLKLRGNVQDDFDGKLKVYKDEKLLDDDAEETFVDEDVKPGEIYVYKFVALEKLSESEIEQVNKEFEKRGETIRFDQMKDYYFRPHEYIKAIKIPEKNEKVNSLAWEPPVGPHPNQTGIMYRTFIPNKLVPAKSIVSGWTNGDQFGGDNRSFSFSGGSHRTQVEAVARFTSSGSTTYFRKHVGLTKLYDKKGKFKKQNRASSKDITLQQGNKNKSQNYFLINHNAKVAFNDFGWLTPGISYTVGVVVYKNGRLTATGSRDQAPSHEMYAYIPYSDAMVPLFKANNKGFEYLAPPMPNARINVSI</sequence>
<name>A0A0T6BIX8_9BACI</name>
<reference evidence="3 5" key="3">
    <citation type="submission" date="2023-03" db="EMBL/GenBank/DDBJ databases">
        <title>Agriculturally important microbes genome sequencing.</title>
        <authorList>
            <person name="Dunlap C."/>
        </authorList>
    </citation>
    <scope>NUCLEOTIDE SEQUENCE [LARGE SCALE GENOMIC DNA]</scope>
    <source>
        <strain evidence="3 5">CBP-3203</strain>
    </source>
</reference>
<reference evidence="2" key="2">
    <citation type="submission" date="2015-10" db="EMBL/GenBank/DDBJ databases">
        <authorList>
            <person name="Gilbert D.G."/>
        </authorList>
    </citation>
    <scope>NUCLEOTIDE SEQUENCE</scope>
    <source>
        <strain evidence="2">GO-13</strain>
    </source>
</reference>
<comment type="caution">
    <text evidence="2">The sequence shown here is derived from an EMBL/GenBank/DDBJ whole genome shotgun (WGS) entry which is preliminary data.</text>
</comment>
<evidence type="ECO:0000313" key="2">
    <source>
        <dbReference type="EMBL" id="KRT89276.1"/>
    </source>
</evidence>
<dbReference type="Proteomes" id="UP000036168">
    <property type="component" value="Unassembled WGS sequence"/>
</dbReference>
<dbReference type="RefSeq" id="WP_048355024.1">
    <property type="nucleotide sequence ID" value="NZ_JAQCPU010000009.1"/>
</dbReference>
<organism evidence="2 4">
    <name type="scientific">Bacillus glycinifermentans</name>
    <dbReference type="NCBI Taxonomy" id="1664069"/>
    <lineage>
        <taxon>Bacteria</taxon>
        <taxon>Bacillati</taxon>
        <taxon>Bacillota</taxon>
        <taxon>Bacilli</taxon>
        <taxon>Bacillales</taxon>
        <taxon>Bacillaceae</taxon>
        <taxon>Bacillus</taxon>
    </lineage>
</organism>
<dbReference type="EMBL" id="JARRTL010000073">
    <property type="protein sequence ID" value="MEC0488081.1"/>
    <property type="molecule type" value="Genomic_DNA"/>
</dbReference>
<feature type="chain" id="PRO_5006668709" description="DUF3238 domain-containing protein" evidence="1">
    <location>
        <begin position="24"/>
        <end position="439"/>
    </location>
</feature>
<evidence type="ECO:0000313" key="3">
    <source>
        <dbReference type="EMBL" id="MEC0488081.1"/>
    </source>
</evidence>
<proteinExistence type="predicted"/>
<dbReference type="AlphaFoldDB" id="A0A0T6BIX8"/>
<keyword evidence="5" id="KW-1185">Reference proteome</keyword>
<evidence type="ECO:0000256" key="1">
    <source>
        <dbReference type="SAM" id="SignalP"/>
    </source>
</evidence>
<evidence type="ECO:0000313" key="4">
    <source>
        <dbReference type="Proteomes" id="UP000036168"/>
    </source>
</evidence>
<protein>
    <recommendedName>
        <fullName evidence="6">DUF3238 domain-containing protein</fullName>
    </recommendedName>
</protein>
<accession>A0A0T6BIX8</accession>
<evidence type="ECO:0000313" key="5">
    <source>
        <dbReference type="Proteomes" id="UP001341297"/>
    </source>
</evidence>
<dbReference type="EMBL" id="LECW02000051">
    <property type="protein sequence ID" value="KRT89276.1"/>
    <property type="molecule type" value="Genomic_DNA"/>
</dbReference>
<dbReference type="Proteomes" id="UP001341297">
    <property type="component" value="Unassembled WGS sequence"/>
</dbReference>
<dbReference type="STRING" id="1664069.BGLY_2033"/>
<evidence type="ECO:0008006" key="6">
    <source>
        <dbReference type="Google" id="ProtNLM"/>
    </source>
</evidence>
<dbReference type="OrthoDB" id="2444319at2"/>
<keyword evidence="1" id="KW-0732">Signal</keyword>
<feature type="signal peptide" evidence="1">
    <location>
        <begin position="1"/>
        <end position="23"/>
    </location>
</feature>